<protein>
    <submittedName>
        <fullName evidence="2">Uncharacterized protein</fullName>
    </submittedName>
</protein>
<dbReference type="Proteomes" id="UP000286100">
    <property type="component" value="Unassembled WGS sequence"/>
</dbReference>
<evidence type="ECO:0000256" key="1">
    <source>
        <dbReference type="SAM" id="MobiDB-lite"/>
    </source>
</evidence>
<accession>A0A418WQH3</accession>
<gene>
    <name evidence="2" type="ORF">D3876_04025</name>
</gene>
<evidence type="ECO:0000313" key="2">
    <source>
        <dbReference type="EMBL" id="RJF93497.1"/>
    </source>
</evidence>
<dbReference type="EMBL" id="QYUM01000002">
    <property type="protein sequence ID" value="RJF93497.1"/>
    <property type="molecule type" value="Genomic_DNA"/>
</dbReference>
<keyword evidence="3" id="KW-1185">Reference proteome</keyword>
<reference evidence="2 3" key="1">
    <citation type="submission" date="2018-09" db="EMBL/GenBank/DDBJ databases">
        <authorList>
            <person name="Zhu H."/>
        </authorList>
    </citation>
    <scope>NUCLEOTIDE SEQUENCE [LARGE SCALE GENOMIC DNA]</scope>
    <source>
        <strain evidence="2 3">K2R01-6</strain>
    </source>
</reference>
<evidence type="ECO:0000313" key="3">
    <source>
        <dbReference type="Proteomes" id="UP000286100"/>
    </source>
</evidence>
<feature type="compositionally biased region" description="Basic and acidic residues" evidence="1">
    <location>
        <begin position="75"/>
        <end position="88"/>
    </location>
</feature>
<proteinExistence type="predicted"/>
<name>A0A418WQH3_9SPHN</name>
<sequence length="108" mass="11814">MTVYSTWRPLAMPEWLVLLDDAENRPEGVKIVAQSGRVAVCQVPAAAPAPCGAIDPDALPSELTDGERLFIEGWRARASKDPKTRKGEGLPWDAPGYQPPDLPPRRKP</sequence>
<dbReference type="OrthoDB" id="3213642at2"/>
<feature type="region of interest" description="Disordered" evidence="1">
    <location>
        <begin position="75"/>
        <end position="108"/>
    </location>
</feature>
<comment type="caution">
    <text evidence="2">The sequence shown here is derived from an EMBL/GenBank/DDBJ whole genome shotgun (WGS) entry which is preliminary data.</text>
</comment>
<dbReference type="AlphaFoldDB" id="A0A418WQH3"/>
<dbReference type="RefSeq" id="WP_119759774.1">
    <property type="nucleotide sequence ID" value="NZ_QYUM01000002.1"/>
</dbReference>
<organism evidence="2 3">
    <name type="scientific">Sphingomonas cavernae</name>
    <dbReference type="NCBI Taxonomy" id="2320861"/>
    <lineage>
        <taxon>Bacteria</taxon>
        <taxon>Pseudomonadati</taxon>
        <taxon>Pseudomonadota</taxon>
        <taxon>Alphaproteobacteria</taxon>
        <taxon>Sphingomonadales</taxon>
        <taxon>Sphingomonadaceae</taxon>
        <taxon>Sphingomonas</taxon>
    </lineage>
</organism>